<dbReference type="InterPro" id="IPR045339">
    <property type="entry name" value="DUF6534"/>
</dbReference>
<dbReference type="PANTHER" id="PTHR40465">
    <property type="entry name" value="CHROMOSOME 1, WHOLE GENOME SHOTGUN SEQUENCE"/>
    <property type="match status" value="1"/>
</dbReference>
<feature type="transmembrane region" description="Helical" evidence="1">
    <location>
        <begin position="241"/>
        <end position="262"/>
    </location>
</feature>
<gene>
    <name evidence="3" type="ORF">BD311DRAFT_518941</name>
</gene>
<evidence type="ECO:0000259" key="2">
    <source>
        <dbReference type="Pfam" id="PF20152"/>
    </source>
</evidence>
<keyword evidence="1" id="KW-0472">Membrane</keyword>
<feature type="transmembrane region" description="Helical" evidence="1">
    <location>
        <begin position="168"/>
        <end position="192"/>
    </location>
</feature>
<keyword evidence="1" id="KW-1133">Transmembrane helix</keyword>
<feature type="transmembrane region" description="Helical" evidence="1">
    <location>
        <begin position="213"/>
        <end position="235"/>
    </location>
</feature>
<organism evidence="3">
    <name type="scientific">Dichomitus squalens</name>
    <dbReference type="NCBI Taxonomy" id="114155"/>
    <lineage>
        <taxon>Eukaryota</taxon>
        <taxon>Fungi</taxon>
        <taxon>Dikarya</taxon>
        <taxon>Basidiomycota</taxon>
        <taxon>Agaricomycotina</taxon>
        <taxon>Agaricomycetes</taxon>
        <taxon>Polyporales</taxon>
        <taxon>Polyporaceae</taxon>
        <taxon>Dichomitus</taxon>
    </lineage>
</organism>
<feature type="domain" description="DUF6534" evidence="2">
    <location>
        <begin position="178"/>
        <end position="266"/>
    </location>
</feature>
<dbReference type="Pfam" id="PF20152">
    <property type="entry name" value="DUF6534"/>
    <property type="match status" value="1"/>
</dbReference>
<dbReference type="EMBL" id="ML143465">
    <property type="protein sequence ID" value="TBU25195.1"/>
    <property type="molecule type" value="Genomic_DNA"/>
</dbReference>
<evidence type="ECO:0000313" key="3">
    <source>
        <dbReference type="EMBL" id="TBU25195.1"/>
    </source>
</evidence>
<name>A0A4Q9MD31_9APHY</name>
<feature type="transmembrane region" description="Helical" evidence="1">
    <location>
        <begin position="60"/>
        <end position="84"/>
    </location>
</feature>
<dbReference type="AlphaFoldDB" id="A0A4Q9MD31"/>
<reference evidence="3" key="1">
    <citation type="submission" date="2019-01" db="EMBL/GenBank/DDBJ databases">
        <title>Draft genome sequences of three monokaryotic isolates of the white-rot basidiomycete fungus Dichomitus squalens.</title>
        <authorList>
            <consortium name="DOE Joint Genome Institute"/>
            <person name="Lopez S.C."/>
            <person name="Andreopoulos B."/>
            <person name="Pangilinan J."/>
            <person name="Lipzen A."/>
            <person name="Riley R."/>
            <person name="Ahrendt S."/>
            <person name="Ng V."/>
            <person name="Barry K."/>
            <person name="Daum C."/>
            <person name="Grigoriev I.V."/>
            <person name="Hilden K.S."/>
            <person name="Makela M.R."/>
            <person name="de Vries R.P."/>
        </authorList>
    </citation>
    <scope>NUCLEOTIDE SEQUENCE [LARGE SCALE GENOMIC DNA]</scope>
    <source>
        <strain evidence="3">OM18370.1</strain>
    </source>
</reference>
<dbReference type="Proteomes" id="UP000292957">
    <property type="component" value="Unassembled WGS sequence"/>
</dbReference>
<sequence>MPVILVEEQVSLSALLTLVTASYAAFLIGTYLSIFLYGLNIHQAYRYLRAFSTDSLYIRWLVICVLVLETVHFVATIDICYHYLIVNYANPVSLVRGRWSLMTLPVWTGLVAFVSQLFFVRRVSLITSRFRIVIAVVAFGLLAELGLTFFAVAAIYLPSFSAQSAATLSAAAFGMAGIADAALTVTLLFSVWQSRRGHARTQSESWIDVLQLYVLNTGVATSLFNLLAFITGLALSGPQTLVFSSLGCITTRLYGNTLLAVLNSRQQRGMEFVVDGERKMSIVEAHIAAKLDLWNAPQLPQATAPRKISIQIMQESEGSRYI</sequence>
<accession>A0A4Q9MD31</accession>
<protein>
    <recommendedName>
        <fullName evidence="2">DUF6534 domain-containing protein</fullName>
    </recommendedName>
</protein>
<proteinExistence type="predicted"/>
<dbReference type="OrthoDB" id="2752950at2759"/>
<feature type="transmembrane region" description="Helical" evidence="1">
    <location>
        <begin position="104"/>
        <end position="120"/>
    </location>
</feature>
<evidence type="ECO:0000256" key="1">
    <source>
        <dbReference type="SAM" id="Phobius"/>
    </source>
</evidence>
<feature type="transmembrane region" description="Helical" evidence="1">
    <location>
        <begin position="12"/>
        <end position="39"/>
    </location>
</feature>
<keyword evidence="1" id="KW-0812">Transmembrane</keyword>
<feature type="transmembrane region" description="Helical" evidence="1">
    <location>
        <begin position="132"/>
        <end position="156"/>
    </location>
</feature>
<dbReference type="PANTHER" id="PTHR40465:SF1">
    <property type="entry name" value="DUF6534 DOMAIN-CONTAINING PROTEIN"/>
    <property type="match status" value="1"/>
</dbReference>